<organism evidence="10 11">
    <name type="scientific">Meganyctiphanes norvegica</name>
    <name type="common">Northern krill</name>
    <name type="synonym">Thysanopoda norvegica</name>
    <dbReference type="NCBI Taxonomy" id="48144"/>
    <lineage>
        <taxon>Eukaryota</taxon>
        <taxon>Metazoa</taxon>
        <taxon>Ecdysozoa</taxon>
        <taxon>Arthropoda</taxon>
        <taxon>Crustacea</taxon>
        <taxon>Multicrustacea</taxon>
        <taxon>Malacostraca</taxon>
        <taxon>Eumalacostraca</taxon>
        <taxon>Eucarida</taxon>
        <taxon>Euphausiacea</taxon>
        <taxon>Euphausiidae</taxon>
        <taxon>Meganyctiphanes</taxon>
    </lineage>
</organism>
<evidence type="ECO:0000256" key="1">
    <source>
        <dbReference type="ARBA" id="ARBA00004141"/>
    </source>
</evidence>
<protein>
    <recommendedName>
        <fullName evidence="9">Neurotransmitter-gated ion-channel transmembrane domain-containing protein</fullName>
    </recommendedName>
</protein>
<keyword evidence="8" id="KW-1133">Transmembrane helix</keyword>
<dbReference type="GO" id="GO:0005254">
    <property type="term" value="F:chloride channel activity"/>
    <property type="evidence" value="ECO:0007669"/>
    <property type="project" value="UniProtKB-ARBA"/>
</dbReference>
<dbReference type="InterPro" id="IPR006029">
    <property type="entry name" value="Neurotrans-gated_channel_TM"/>
</dbReference>
<reference evidence="10 11" key="1">
    <citation type="submission" date="2024-05" db="EMBL/GenBank/DDBJ databases">
        <authorList>
            <person name="Wallberg A."/>
        </authorList>
    </citation>
    <scope>NUCLEOTIDE SEQUENCE [LARGE SCALE GENOMIC DNA]</scope>
</reference>
<dbReference type="InterPro" id="IPR006028">
    <property type="entry name" value="GABAA/Glycine_rcpt"/>
</dbReference>
<evidence type="ECO:0000259" key="9">
    <source>
        <dbReference type="Pfam" id="PF02932"/>
    </source>
</evidence>
<dbReference type="Pfam" id="PF02932">
    <property type="entry name" value="Neur_chan_memb"/>
    <property type="match status" value="1"/>
</dbReference>
<dbReference type="InterPro" id="IPR036734">
    <property type="entry name" value="Neur_chan_lig-bd_sf"/>
</dbReference>
<evidence type="ECO:0000313" key="11">
    <source>
        <dbReference type="Proteomes" id="UP001497623"/>
    </source>
</evidence>
<dbReference type="SUPFAM" id="SSF90112">
    <property type="entry name" value="Neurotransmitter-gated ion-channel transmembrane pore"/>
    <property type="match status" value="1"/>
</dbReference>
<evidence type="ECO:0000256" key="6">
    <source>
        <dbReference type="ARBA" id="ARBA00023136"/>
    </source>
</evidence>
<keyword evidence="7" id="KW-0407">Ion channel</keyword>
<sequence length="196" mass="22740">TCQFDLAEYPFDSQLCILSLVLQGVTKDYVSLQKEQGSDGVKFQGPTRLLEYEFQNLTLEENLSFNNYSLVKINMHLKNLYVYYIVNTYIPTFLLVSIAALTFFFPIEDFNDRIMVSLTTLMVEAAFFTQVSIGIPTTSYLKLIDIWFVFCIVIVFTMMLVHTYINYQKHKLTKVSPELKPQVNVEEVKAFTQMMP</sequence>
<evidence type="ECO:0000256" key="4">
    <source>
        <dbReference type="ARBA" id="ARBA00022475"/>
    </source>
</evidence>
<dbReference type="GO" id="GO:0005230">
    <property type="term" value="F:extracellular ligand-gated monoatomic ion channel activity"/>
    <property type="evidence" value="ECO:0007669"/>
    <property type="project" value="InterPro"/>
</dbReference>
<dbReference type="InterPro" id="IPR038050">
    <property type="entry name" value="Neuro_actylchol_rec"/>
</dbReference>
<evidence type="ECO:0000256" key="5">
    <source>
        <dbReference type="ARBA" id="ARBA00023065"/>
    </source>
</evidence>
<feature type="transmembrane region" description="Helical" evidence="8">
    <location>
        <begin position="114"/>
        <end position="135"/>
    </location>
</feature>
<dbReference type="Proteomes" id="UP001497623">
    <property type="component" value="Unassembled WGS sequence"/>
</dbReference>
<dbReference type="InterPro" id="IPR036719">
    <property type="entry name" value="Neuro-gated_channel_TM_sf"/>
</dbReference>
<dbReference type="SUPFAM" id="SSF63712">
    <property type="entry name" value="Nicotinic receptor ligand binding domain-like"/>
    <property type="match status" value="1"/>
</dbReference>
<dbReference type="InterPro" id="IPR006201">
    <property type="entry name" value="Neur_channel"/>
</dbReference>
<accession>A0AAV2RTU9</accession>
<keyword evidence="6 8" id="KW-0472">Membrane</keyword>
<keyword evidence="5" id="KW-0406">Ion transport</keyword>
<comment type="caution">
    <text evidence="10">The sequence shown here is derived from an EMBL/GenBank/DDBJ whole genome shotgun (WGS) entry which is preliminary data.</text>
</comment>
<evidence type="ECO:0000313" key="10">
    <source>
        <dbReference type="EMBL" id="CAL4139665.1"/>
    </source>
</evidence>
<gene>
    <name evidence="10" type="ORF">MNOR_LOCUS28486</name>
</gene>
<dbReference type="GO" id="GO:0005886">
    <property type="term" value="C:plasma membrane"/>
    <property type="evidence" value="ECO:0007669"/>
    <property type="project" value="UniProtKB-SubCell"/>
</dbReference>
<evidence type="ECO:0000256" key="2">
    <source>
        <dbReference type="ARBA" id="ARBA00004236"/>
    </source>
</evidence>
<keyword evidence="3" id="KW-0813">Transport</keyword>
<dbReference type="EMBL" id="CAXKWB010031515">
    <property type="protein sequence ID" value="CAL4139665.1"/>
    <property type="molecule type" value="Genomic_DNA"/>
</dbReference>
<dbReference type="GO" id="GO:0004888">
    <property type="term" value="F:transmembrane signaling receptor activity"/>
    <property type="evidence" value="ECO:0007669"/>
    <property type="project" value="InterPro"/>
</dbReference>
<feature type="non-terminal residue" evidence="10">
    <location>
        <position position="1"/>
    </location>
</feature>
<feature type="transmembrane region" description="Helical" evidence="8">
    <location>
        <begin position="147"/>
        <end position="165"/>
    </location>
</feature>
<evidence type="ECO:0000256" key="7">
    <source>
        <dbReference type="ARBA" id="ARBA00023303"/>
    </source>
</evidence>
<dbReference type="Gene3D" id="1.20.58.390">
    <property type="entry name" value="Neurotransmitter-gated ion-channel transmembrane domain"/>
    <property type="match status" value="1"/>
</dbReference>
<feature type="non-terminal residue" evidence="10">
    <location>
        <position position="196"/>
    </location>
</feature>
<keyword evidence="4" id="KW-1003">Cell membrane</keyword>
<dbReference type="AlphaFoldDB" id="A0AAV2RTU9"/>
<evidence type="ECO:0000256" key="8">
    <source>
        <dbReference type="SAM" id="Phobius"/>
    </source>
</evidence>
<comment type="subcellular location">
    <subcellularLocation>
        <location evidence="2">Cell membrane</location>
    </subcellularLocation>
    <subcellularLocation>
        <location evidence="1">Membrane</location>
        <topology evidence="1">Multi-pass membrane protein</topology>
    </subcellularLocation>
</comment>
<dbReference type="PRINTS" id="PR00253">
    <property type="entry name" value="GABAARECEPTR"/>
</dbReference>
<keyword evidence="8" id="KW-0812">Transmembrane</keyword>
<name>A0AAV2RTU9_MEGNR</name>
<dbReference type="PANTHER" id="PTHR18945">
    <property type="entry name" value="NEUROTRANSMITTER GATED ION CHANNEL"/>
    <property type="match status" value="1"/>
</dbReference>
<feature type="domain" description="Neurotransmitter-gated ion-channel transmembrane" evidence="9">
    <location>
        <begin position="88"/>
        <end position="194"/>
    </location>
</feature>
<dbReference type="Gene3D" id="2.70.170.10">
    <property type="entry name" value="Neurotransmitter-gated ion-channel ligand-binding domain"/>
    <property type="match status" value="1"/>
</dbReference>
<keyword evidence="11" id="KW-1185">Reference proteome</keyword>
<dbReference type="GO" id="GO:0099095">
    <property type="term" value="F:ligand-gated monoatomic anion channel activity"/>
    <property type="evidence" value="ECO:0007669"/>
    <property type="project" value="UniProtKB-ARBA"/>
</dbReference>
<proteinExistence type="predicted"/>
<dbReference type="InterPro" id="IPR018000">
    <property type="entry name" value="Neurotransmitter_ion_chnl_CS"/>
</dbReference>
<dbReference type="PROSITE" id="PS00236">
    <property type="entry name" value="NEUROTR_ION_CHANNEL"/>
    <property type="match status" value="1"/>
</dbReference>
<evidence type="ECO:0000256" key="3">
    <source>
        <dbReference type="ARBA" id="ARBA00022448"/>
    </source>
</evidence>
<feature type="transmembrane region" description="Helical" evidence="8">
    <location>
        <begin position="81"/>
        <end position="107"/>
    </location>
</feature>